<accession>A0A7U2I1M4</accession>
<evidence type="ECO:0000313" key="2">
    <source>
        <dbReference type="Proteomes" id="UP000663193"/>
    </source>
</evidence>
<organism evidence="1 2">
    <name type="scientific">Phaeosphaeria nodorum (strain SN15 / ATCC MYA-4574 / FGSC 10173)</name>
    <name type="common">Glume blotch fungus</name>
    <name type="synonym">Parastagonospora nodorum</name>
    <dbReference type="NCBI Taxonomy" id="321614"/>
    <lineage>
        <taxon>Eukaryota</taxon>
        <taxon>Fungi</taxon>
        <taxon>Dikarya</taxon>
        <taxon>Ascomycota</taxon>
        <taxon>Pezizomycotina</taxon>
        <taxon>Dothideomycetes</taxon>
        <taxon>Pleosporomycetidae</taxon>
        <taxon>Pleosporales</taxon>
        <taxon>Pleosporineae</taxon>
        <taxon>Phaeosphaeriaceae</taxon>
        <taxon>Parastagonospora</taxon>
    </lineage>
</organism>
<dbReference type="VEuPathDB" id="FungiDB:JI435_412140"/>
<proteinExistence type="predicted"/>
<evidence type="ECO:0000313" key="1">
    <source>
        <dbReference type="EMBL" id="QRC98489.1"/>
    </source>
</evidence>
<reference evidence="2" key="1">
    <citation type="journal article" date="2021" name="BMC Genomics">
        <title>Chromosome-level genome assembly and manually-curated proteome of model necrotroph Parastagonospora nodorum Sn15 reveals a genome-wide trove of candidate effector homologs, and redundancy of virulence-related functions within an accessory chromosome.</title>
        <authorList>
            <person name="Bertazzoni S."/>
            <person name="Jones D.A.B."/>
            <person name="Phan H.T."/>
            <person name="Tan K.-C."/>
            <person name="Hane J.K."/>
        </authorList>
    </citation>
    <scope>NUCLEOTIDE SEQUENCE [LARGE SCALE GENOMIC DNA]</scope>
    <source>
        <strain evidence="2">SN15 / ATCC MYA-4574 / FGSC 10173)</strain>
    </source>
</reference>
<sequence length="49" mass="5523">MPHLTTPIQSRNPIKPSSLYKSWGSSTPLRVSLGLVEHTHFFFLGLTGW</sequence>
<dbReference type="Proteomes" id="UP000663193">
    <property type="component" value="Chromosome 8"/>
</dbReference>
<keyword evidence="2" id="KW-1185">Reference proteome</keyword>
<dbReference type="AlphaFoldDB" id="A0A7U2I1M4"/>
<dbReference type="EMBL" id="CP069030">
    <property type="protein sequence ID" value="QRC98489.1"/>
    <property type="molecule type" value="Genomic_DNA"/>
</dbReference>
<protein>
    <submittedName>
        <fullName evidence="1">Uncharacterized protein</fullName>
    </submittedName>
</protein>
<name>A0A7U2I1M4_PHANO</name>
<gene>
    <name evidence="1" type="ORF">JI435_412140</name>
</gene>